<keyword evidence="2" id="KW-0472">Membrane</keyword>
<keyword evidence="2" id="KW-0812">Transmembrane</keyword>
<dbReference type="RefSeq" id="XP_058307824.1">
    <property type="nucleotide sequence ID" value="XM_058453633.1"/>
</dbReference>
<evidence type="ECO:0000256" key="2">
    <source>
        <dbReference type="SAM" id="Phobius"/>
    </source>
</evidence>
<feature type="chain" id="PRO_5040875674" evidence="3">
    <location>
        <begin position="32"/>
        <end position="385"/>
    </location>
</feature>
<gene>
    <name evidence="4" type="ORF">N7498_006571</name>
</gene>
<protein>
    <submittedName>
        <fullName evidence="4">Uncharacterized protein</fullName>
    </submittedName>
</protein>
<keyword evidence="5" id="KW-1185">Reference proteome</keyword>
<feature type="signal peptide" evidence="3">
    <location>
        <begin position="1"/>
        <end position="31"/>
    </location>
</feature>
<proteinExistence type="predicted"/>
<feature type="transmembrane region" description="Helical" evidence="2">
    <location>
        <begin position="239"/>
        <end position="265"/>
    </location>
</feature>
<accession>A0A9W9MIE4</accession>
<feature type="region of interest" description="Disordered" evidence="1">
    <location>
        <begin position="355"/>
        <end position="385"/>
    </location>
</feature>
<dbReference type="Proteomes" id="UP001150904">
    <property type="component" value="Unassembled WGS sequence"/>
</dbReference>
<evidence type="ECO:0000256" key="3">
    <source>
        <dbReference type="SAM" id="SignalP"/>
    </source>
</evidence>
<keyword evidence="3" id="KW-0732">Signal</keyword>
<evidence type="ECO:0000256" key="1">
    <source>
        <dbReference type="SAM" id="MobiDB-lite"/>
    </source>
</evidence>
<name>A0A9W9MIE4_9EURO</name>
<dbReference type="GeneID" id="83180934"/>
<dbReference type="AlphaFoldDB" id="A0A9W9MIE4"/>
<dbReference type="EMBL" id="JAPQKR010000013">
    <property type="protein sequence ID" value="KAJ5201908.1"/>
    <property type="molecule type" value="Genomic_DNA"/>
</dbReference>
<sequence>MPGFSDCGPRLRTLAVVLAALFLSNPLAVQGLRTTSGSPCAEKCSKLGSSSNTTVSEIACLDSQYNQTKGRDFEDCITCELESSYVNRLSGETDVTWGLYNLRFAFSTCVFGVPSVITNQTSQCPVACAGIEPAVILELEDPTANNFQNWCKSSAFADNIINTCEFCYNLTSAAVNPGTTGGQVYLANFLESIRYNCHFSTPIGNPFEISPTRIFTEVLLPSSMSLSTPSAASVTGVNLGMVIALPILGFIIILVVLGTCCFFFIRYRRKRSRRNHYQSHLYERWNDTTITTPRQNQGAWGWAGQPGYSDNDEAAAAAAAGYGYGNGFGFVDSDGRGHEVGYGHDYSKAGVQQEITEAPLPGQPGVTGLEHEAEHGYPPDQKHAS</sequence>
<organism evidence="4 5">
    <name type="scientific">Penicillium cinerascens</name>
    <dbReference type="NCBI Taxonomy" id="70096"/>
    <lineage>
        <taxon>Eukaryota</taxon>
        <taxon>Fungi</taxon>
        <taxon>Dikarya</taxon>
        <taxon>Ascomycota</taxon>
        <taxon>Pezizomycotina</taxon>
        <taxon>Eurotiomycetes</taxon>
        <taxon>Eurotiomycetidae</taxon>
        <taxon>Eurotiales</taxon>
        <taxon>Aspergillaceae</taxon>
        <taxon>Penicillium</taxon>
    </lineage>
</organism>
<comment type="caution">
    <text evidence="4">The sequence shown here is derived from an EMBL/GenBank/DDBJ whole genome shotgun (WGS) entry which is preliminary data.</text>
</comment>
<reference evidence="4" key="1">
    <citation type="submission" date="2022-12" db="EMBL/GenBank/DDBJ databases">
        <authorList>
            <person name="Petersen C."/>
        </authorList>
    </citation>
    <scope>NUCLEOTIDE SEQUENCE</scope>
    <source>
        <strain evidence="4">IBT 15544</strain>
    </source>
</reference>
<evidence type="ECO:0000313" key="4">
    <source>
        <dbReference type="EMBL" id="KAJ5201908.1"/>
    </source>
</evidence>
<keyword evidence="2" id="KW-1133">Transmembrane helix</keyword>
<feature type="compositionally biased region" description="Basic and acidic residues" evidence="1">
    <location>
        <begin position="369"/>
        <end position="385"/>
    </location>
</feature>
<dbReference type="OrthoDB" id="5426678at2759"/>
<reference evidence="4" key="2">
    <citation type="journal article" date="2023" name="IMA Fungus">
        <title>Comparative genomic study of the Penicillium genus elucidates a diverse pangenome and 15 lateral gene transfer events.</title>
        <authorList>
            <person name="Petersen C."/>
            <person name="Sorensen T."/>
            <person name="Nielsen M.R."/>
            <person name="Sondergaard T.E."/>
            <person name="Sorensen J.L."/>
            <person name="Fitzpatrick D.A."/>
            <person name="Frisvad J.C."/>
            <person name="Nielsen K.L."/>
        </authorList>
    </citation>
    <scope>NUCLEOTIDE SEQUENCE</scope>
    <source>
        <strain evidence="4">IBT 15544</strain>
    </source>
</reference>
<evidence type="ECO:0000313" key="5">
    <source>
        <dbReference type="Proteomes" id="UP001150904"/>
    </source>
</evidence>